<feature type="non-terminal residue" evidence="1">
    <location>
        <position position="123"/>
    </location>
</feature>
<gene>
    <name evidence="1" type="primary">PPUP986</name>
</gene>
<dbReference type="AlphaFoldDB" id="A0A0S7EIB8"/>
<evidence type="ECO:0000313" key="1">
    <source>
        <dbReference type="EMBL" id="JAO04932.1"/>
    </source>
</evidence>
<reference evidence="1" key="1">
    <citation type="submission" date="2014-12" db="EMBL/GenBank/DDBJ databases">
        <title>Parallel Evolution in Life History Adaptation Evident in the Tissue-Specific Poeciliopsis prolifica transcriptome.</title>
        <authorList>
            <person name="Jue N.K."/>
            <person name="Foley R.J."/>
            <person name="Obergfell C."/>
            <person name="Reznick D.N."/>
            <person name="O'Neill R.J."/>
            <person name="O'Neill M.J."/>
        </authorList>
    </citation>
    <scope>NUCLEOTIDE SEQUENCE</scope>
</reference>
<sequence>LGTFLVPYKLGLDMSETAGNSGNFMTQPYRGFMWNAPLKKKTTEKSIKGWCLWFAFPLLMSEFQQMKEKRQTAQITTCHQSSLNAQHVKPPSSMLLHQQKTIQGFLVMLAKNRKLKLQASPET</sequence>
<dbReference type="EMBL" id="GBYX01476745">
    <property type="protein sequence ID" value="JAO04932.1"/>
    <property type="molecule type" value="Transcribed_RNA"/>
</dbReference>
<accession>A0A0S7EIB8</accession>
<protein>
    <submittedName>
        <fullName evidence="1">PPUP986</fullName>
    </submittedName>
</protein>
<organism evidence="1">
    <name type="scientific">Poeciliopsis prolifica</name>
    <name type="common">blackstripe livebearer</name>
    <dbReference type="NCBI Taxonomy" id="188132"/>
    <lineage>
        <taxon>Eukaryota</taxon>
        <taxon>Metazoa</taxon>
        <taxon>Chordata</taxon>
        <taxon>Craniata</taxon>
        <taxon>Vertebrata</taxon>
        <taxon>Euteleostomi</taxon>
        <taxon>Actinopterygii</taxon>
        <taxon>Neopterygii</taxon>
        <taxon>Teleostei</taxon>
        <taxon>Neoteleostei</taxon>
        <taxon>Acanthomorphata</taxon>
        <taxon>Ovalentaria</taxon>
        <taxon>Atherinomorphae</taxon>
        <taxon>Cyprinodontiformes</taxon>
        <taxon>Poeciliidae</taxon>
        <taxon>Poeciliinae</taxon>
        <taxon>Poeciliopsis</taxon>
    </lineage>
</organism>
<name>A0A0S7EIB8_9TELE</name>
<proteinExistence type="predicted"/>
<feature type="non-terminal residue" evidence="1">
    <location>
        <position position="1"/>
    </location>
</feature>